<dbReference type="PANTHER" id="PTHR21310:SF40">
    <property type="entry name" value="AMINOGLYCOSIDE PHOSPHOTRANSFERASE DOMAIN-CONTAINING PROTEIN-RELATED"/>
    <property type="match status" value="1"/>
</dbReference>
<dbReference type="OrthoDB" id="3723194at2"/>
<proteinExistence type="predicted"/>
<dbReference type="RefSeq" id="WP_144746655.1">
    <property type="nucleotide sequence ID" value="NZ_VMNW02000006.1"/>
</dbReference>
<evidence type="ECO:0000313" key="3">
    <source>
        <dbReference type="Proteomes" id="UP000319769"/>
    </source>
</evidence>
<dbReference type="InterPro" id="IPR051678">
    <property type="entry name" value="AGP_Transferase"/>
</dbReference>
<protein>
    <submittedName>
        <fullName evidence="2">Aminoglycoside phosphotransferase family protein</fullName>
    </submittedName>
</protein>
<organism evidence="2 3">
    <name type="scientific">Amycolatopsis acidicola</name>
    <dbReference type="NCBI Taxonomy" id="2596893"/>
    <lineage>
        <taxon>Bacteria</taxon>
        <taxon>Bacillati</taxon>
        <taxon>Actinomycetota</taxon>
        <taxon>Actinomycetes</taxon>
        <taxon>Pseudonocardiales</taxon>
        <taxon>Pseudonocardiaceae</taxon>
        <taxon>Amycolatopsis</taxon>
    </lineage>
</organism>
<dbReference type="AlphaFoldDB" id="A0A5N0VJR2"/>
<evidence type="ECO:0000313" key="2">
    <source>
        <dbReference type="EMBL" id="KAA9164972.1"/>
    </source>
</evidence>
<dbReference type="InterPro" id="IPR002575">
    <property type="entry name" value="Aminoglycoside_PTrfase"/>
</dbReference>
<dbReference type="SUPFAM" id="SSF56112">
    <property type="entry name" value="Protein kinase-like (PK-like)"/>
    <property type="match status" value="1"/>
</dbReference>
<accession>A0A5N0VJR2</accession>
<keyword evidence="3" id="KW-1185">Reference proteome</keyword>
<dbReference type="PANTHER" id="PTHR21310">
    <property type="entry name" value="AMINOGLYCOSIDE PHOSPHOTRANSFERASE-RELATED-RELATED"/>
    <property type="match status" value="1"/>
</dbReference>
<reference evidence="2" key="1">
    <citation type="submission" date="2019-09" db="EMBL/GenBank/DDBJ databases">
        <authorList>
            <person name="Teo W.F.A."/>
            <person name="Duangmal K."/>
        </authorList>
    </citation>
    <scope>NUCLEOTIDE SEQUENCE [LARGE SCALE GENOMIC DNA]</scope>
    <source>
        <strain evidence="2">K81G1</strain>
    </source>
</reference>
<dbReference type="Pfam" id="PF01636">
    <property type="entry name" value="APH"/>
    <property type="match status" value="1"/>
</dbReference>
<dbReference type="Gene3D" id="3.90.1200.10">
    <property type="match status" value="1"/>
</dbReference>
<dbReference type="GO" id="GO:0016740">
    <property type="term" value="F:transferase activity"/>
    <property type="evidence" value="ECO:0007669"/>
    <property type="project" value="UniProtKB-KW"/>
</dbReference>
<name>A0A5N0VJR2_9PSEU</name>
<feature type="domain" description="Aminoglycoside phosphotransferase" evidence="1">
    <location>
        <begin position="51"/>
        <end position="246"/>
    </location>
</feature>
<dbReference type="Proteomes" id="UP000319769">
    <property type="component" value="Unassembled WGS sequence"/>
</dbReference>
<dbReference type="InterPro" id="IPR011009">
    <property type="entry name" value="Kinase-like_dom_sf"/>
</dbReference>
<comment type="caution">
    <text evidence="2">The sequence shown here is derived from an EMBL/GenBank/DDBJ whole genome shotgun (WGS) entry which is preliminary data.</text>
</comment>
<dbReference type="EMBL" id="VMNW02000006">
    <property type="protein sequence ID" value="KAA9164972.1"/>
    <property type="molecule type" value="Genomic_DNA"/>
</dbReference>
<gene>
    <name evidence="2" type="ORF">FPZ12_006900</name>
</gene>
<sequence length="299" mass="33528">MASSRAFTSEQTQRVLDQACSQVGLDASDATLLRFGENAIYKLTGIPIVARVGRSVPAAQKEVDVARWLAARDFPATRLAPGISPELVVHDFPVTFWEYISSGDTPITAGDFGRILRRLHALPAPSSFDLPKFKPMPKIPERLESLSPELLPASDIEFLRERHEEVESQFKQVEFKLPQGPIHGDAHPGNLIRTTSGEITLIDLEDFAYGPREWDAAVLSVRHQAFGWVSETEYQSYVDAYGFDPITWPGFPVVRAARELNMTTWLAQTMGESTEVAAEVRKRVADLRDKQAPRHWRVF</sequence>
<evidence type="ECO:0000259" key="1">
    <source>
        <dbReference type="Pfam" id="PF01636"/>
    </source>
</evidence>